<dbReference type="EMBL" id="CM051402">
    <property type="protein sequence ID" value="KAJ4710701.1"/>
    <property type="molecule type" value="Genomic_DNA"/>
</dbReference>
<comment type="caution">
    <text evidence="1">The sequence shown here is derived from an EMBL/GenBank/DDBJ whole genome shotgun (WGS) entry which is preliminary data.</text>
</comment>
<keyword evidence="2" id="KW-1185">Reference proteome</keyword>
<gene>
    <name evidence="1" type="ORF">OWV82_016855</name>
</gene>
<accession>A0ACC1XHU0</accession>
<evidence type="ECO:0000313" key="1">
    <source>
        <dbReference type="EMBL" id="KAJ4710701.1"/>
    </source>
</evidence>
<protein>
    <submittedName>
        <fullName evidence="1">Sulfotransferase</fullName>
    </submittedName>
</protein>
<proteinExistence type="predicted"/>
<sequence length="219" mass="25104">MSTGDEHEPIPQPSNSLPKFMTKEDEASQECRDIILSLPAAEDSATKIVYLCRNPKDNFVSLWHVSNKLIPAEKGKNSLEESFDRFCKGVCACGPFWDHVLGYWKASLETPDKVIFLKYEEMKEQPTFHLRRLAQFLVFPFEEEEESNGLVDYISKLCSFDNLSNLEVNKSGTLSIDMKADVFFRRGEIGDWMNHLTADMVKRIDQITEQKLHGSGLKF</sequence>
<organism evidence="1 2">
    <name type="scientific">Melia azedarach</name>
    <name type="common">Chinaberry tree</name>
    <dbReference type="NCBI Taxonomy" id="155640"/>
    <lineage>
        <taxon>Eukaryota</taxon>
        <taxon>Viridiplantae</taxon>
        <taxon>Streptophyta</taxon>
        <taxon>Embryophyta</taxon>
        <taxon>Tracheophyta</taxon>
        <taxon>Spermatophyta</taxon>
        <taxon>Magnoliopsida</taxon>
        <taxon>eudicotyledons</taxon>
        <taxon>Gunneridae</taxon>
        <taxon>Pentapetalae</taxon>
        <taxon>rosids</taxon>
        <taxon>malvids</taxon>
        <taxon>Sapindales</taxon>
        <taxon>Meliaceae</taxon>
        <taxon>Melia</taxon>
    </lineage>
</organism>
<dbReference type="Proteomes" id="UP001164539">
    <property type="component" value="Chromosome 9"/>
</dbReference>
<name>A0ACC1XHU0_MELAZ</name>
<evidence type="ECO:0000313" key="2">
    <source>
        <dbReference type="Proteomes" id="UP001164539"/>
    </source>
</evidence>
<reference evidence="1 2" key="1">
    <citation type="journal article" date="2023" name="Science">
        <title>Complex scaffold remodeling in plant triterpene biosynthesis.</title>
        <authorList>
            <person name="De La Pena R."/>
            <person name="Hodgson H."/>
            <person name="Liu J.C."/>
            <person name="Stephenson M.J."/>
            <person name="Martin A.C."/>
            <person name="Owen C."/>
            <person name="Harkess A."/>
            <person name="Leebens-Mack J."/>
            <person name="Jimenez L.E."/>
            <person name="Osbourn A."/>
            <person name="Sattely E.S."/>
        </authorList>
    </citation>
    <scope>NUCLEOTIDE SEQUENCE [LARGE SCALE GENOMIC DNA]</scope>
    <source>
        <strain evidence="2">cv. JPN11</strain>
        <tissue evidence="1">Leaf</tissue>
    </source>
</reference>